<evidence type="ECO:0000313" key="2">
    <source>
        <dbReference type="EMBL" id="KAF2488387.1"/>
    </source>
</evidence>
<feature type="region of interest" description="Disordered" evidence="1">
    <location>
        <begin position="1"/>
        <end position="29"/>
    </location>
</feature>
<reference evidence="2" key="1">
    <citation type="journal article" date="2020" name="Stud. Mycol.">
        <title>101 Dothideomycetes genomes: a test case for predicting lifestyles and emergence of pathogens.</title>
        <authorList>
            <person name="Haridas S."/>
            <person name="Albert R."/>
            <person name="Binder M."/>
            <person name="Bloem J."/>
            <person name="Labutti K."/>
            <person name="Salamov A."/>
            <person name="Andreopoulos B."/>
            <person name="Baker S."/>
            <person name="Barry K."/>
            <person name="Bills G."/>
            <person name="Bluhm B."/>
            <person name="Cannon C."/>
            <person name="Castanera R."/>
            <person name="Culley D."/>
            <person name="Daum C."/>
            <person name="Ezra D."/>
            <person name="Gonzalez J."/>
            <person name="Henrissat B."/>
            <person name="Kuo A."/>
            <person name="Liang C."/>
            <person name="Lipzen A."/>
            <person name="Lutzoni F."/>
            <person name="Magnuson J."/>
            <person name="Mondo S."/>
            <person name="Nolan M."/>
            <person name="Ohm R."/>
            <person name="Pangilinan J."/>
            <person name="Park H.-J."/>
            <person name="Ramirez L."/>
            <person name="Alfaro M."/>
            <person name="Sun H."/>
            <person name="Tritt A."/>
            <person name="Yoshinaga Y."/>
            <person name="Zwiers L.-H."/>
            <person name="Turgeon B."/>
            <person name="Goodwin S."/>
            <person name="Spatafora J."/>
            <person name="Crous P."/>
            <person name="Grigoriev I."/>
        </authorList>
    </citation>
    <scope>NUCLEOTIDE SEQUENCE</scope>
    <source>
        <strain evidence="2">CBS 269.34</strain>
    </source>
</reference>
<keyword evidence="3" id="KW-1185">Reference proteome</keyword>
<dbReference type="Proteomes" id="UP000799750">
    <property type="component" value="Unassembled WGS sequence"/>
</dbReference>
<feature type="compositionally biased region" description="Basic residues" evidence="1">
    <location>
        <begin position="1"/>
        <end position="10"/>
    </location>
</feature>
<feature type="region of interest" description="Disordered" evidence="1">
    <location>
        <begin position="321"/>
        <end position="345"/>
    </location>
</feature>
<dbReference type="AlphaFoldDB" id="A0A6A6QAC1"/>
<evidence type="ECO:0000256" key="1">
    <source>
        <dbReference type="SAM" id="MobiDB-lite"/>
    </source>
</evidence>
<protein>
    <submittedName>
        <fullName evidence="2">Uncharacterized protein</fullName>
    </submittedName>
</protein>
<feature type="compositionally biased region" description="Basic and acidic residues" evidence="1">
    <location>
        <begin position="333"/>
        <end position="345"/>
    </location>
</feature>
<proteinExistence type="predicted"/>
<feature type="region of interest" description="Disordered" evidence="1">
    <location>
        <begin position="131"/>
        <end position="206"/>
    </location>
</feature>
<organism evidence="2 3">
    <name type="scientific">Lophium mytilinum</name>
    <dbReference type="NCBI Taxonomy" id="390894"/>
    <lineage>
        <taxon>Eukaryota</taxon>
        <taxon>Fungi</taxon>
        <taxon>Dikarya</taxon>
        <taxon>Ascomycota</taxon>
        <taxon>Pezizomycotina</taxon>
        <taxon>Dothideomycetes</taxon>
        <taxon>Pleosporomycetidae</taxon>
        <taxon>Mytilinidiales</taxon>
        <taxon>Mytilinidiaceae</taxon>
        <taxon>Lophium</taxon>
    </lineage>
</organism>
<evidence type="ECO:0000313" key="3">
    <source>
        <dbReference type="Proteomes" id="UP000799750"/>
    </source>
</evidence>
<accession>A0A6A6QAC1</accession>
<dbReference type="EMBL" id="MU004203">
    <property type="protein sequence ID" value="KAF2488387.1"/>
    <property type="molecule type" value="Genomic_DNA"/>
</dbReference>
<name>A0A6A6QAC1_9PEZI</name>
<dbReference type="OrthoDB" id="3800368at2759"/>
<sequence length="345" mass="38522">MPPKRSSRGKARAEPSNPAPPRVRPGILPRHRGRAYFTDELLPYDPDATRYIYRNFGRYPEAEWRAEEVASSRQRDVMGDMLASVGFEATMAEGLHYLNTLPATHARVVPSRARPGRLVVPVVPVVAAVEEEEGGEMVEEEAEEAVEEAEKAEEEEKEELEEAEQEEGEEENDDDEEDEDTTTAGPSTSKKFCPSEQNRDFKQNPLVPGVPDPALFVVRGTFKGVDTTRTYPGVANFDWNNKKSVKTLLNWRSQIYLRAGASNKKVRFFSAAETQWLEHYWTQVLSDVRSDPAAGLPSQADITAAFNAAFPASHRTQASVSSAISRPGSKCRGLKEEAERVIRDR</sequence>
<gene>
    <name evidence="2" type="ORF">BU16DRAFT_568268</name>
</gene>
<feature type="compositionally biased region" description="Acidic residues" evidence="1">
    <location>
        <begin position="131"/>
        <end position="181"/>
    </location>
</feature>